<feature type="region of interest" description="Disordered" evidence="4">
    <location>
        <begin position="41"/>
        <end position="69"/>
    </location>
</feature>
<evidence type="ECO:0000259" key="5">
    <source>
        <dbReference type="Pfam" id="PF12346"/>
    </source>
</evidence>
<evidence type="ECO:0000259" key="6">
    <source>
        <dbReference type="Pfam" id="PF12347"/>
    </source>
</evidence>
<comment type="subcellular location">
    <subcellularLocation>
        <location evidence="1">Nucleus</location>
    </subcellularLocation>
</comment>
<keyword evidence="3" id="KW-0539">Nucleus</keyword>
<feature type="region of interest" description="Disordered" evidence="4">
    <location>
        <begin position="248"/>
        <end position="267"/>
    </location>
</feature>
<evidence type="ECO:0000256" key="1">
    <source>
        <dbReference type="ARBA" id="ARBA00004123"/>
    </source>
</evidence>
<evidence type="ECO:0000313" key="7">
    <source>
        <dbReference type="EMBL" id="GAB1285216.1"/>
    </source>
</evidence>
<name>A0ABQ0EE74_APOSI</name>
<dbReference type="InterPro" id="IPR022102">
    <property type="entry name" value="HJURP_C"/>
</dbReference>
<evidence type="ECO:0000256" key="4">
    <source>
        <dbReference type="SAM" id="MobiDB-lite"/>
    </source>
</evidence>
<feature type="region of interest" description="Disordered" evidence="4">
    <location>
        <begin position="537"/>
        <end position="565"/>
    </location>
</feature>
<dbReference type="Proteomes" id="UP001623349">
    <property type="component" value="Unassembled WGS sequence"/>
</dbReference>
<dbReference type="EMBL" id="BAAFST010000001">
    <property type="protein sequence ID" value="GAB1285216.1"/>
    <property type="molecule type" value="Genomic_DNA"/>
</dbReference>
<accession>A0ABQ0EE74</accession>
<evidence type="ECO:0000256" key="3">
    <source>
        <dbReference type="ARBA" id="ARBA00023242"/>
    </source>
</evidence>
<feature type="compositionally biased region" description="Polar residues" evidence="4">
    <location>
        <begin position="451"/>
        <end position="465"/>
    </location>
</feature>
<dbReference type="Pfam" id="PF12346">
    <property type="entry name" value="HJURP_mid"/>
    <property type="match status" value="1"/>
</dbReference>
<feature type="compositionally biased region" description="Polar residues" evidence="4">
    <location>
        <begin position="555"/>
        <end position="565"/>
    </location>
</feature>
<dbReference type="InterPro" id="IPR021052">
    <property type="entry name" value="HJURP_central_dom"/>
</dbReference>
<protein>
    <submittedName>
        <fullName evidence="7">Holliday junction recognition protein</fullName>
    </submittedName>
</protein>
<gene>
    <name evidence="7" type="ORF">APTSU1_000044600</name>
</gene>
<feature type="region of interest" description="Disordered" evidence="4">
    <location>
        <begin position="393"/>
        <end position="413"/>
    </location>
</feature>
<feature type="domain" description="Holliday junction recognition protein HJURP central" evidence="5">
    <location>
        <begin position="207"/>
        <end position="320"/>
    </location>
</feature>
<feature type="compositionally biased region" description="Basic and acidic residues" evidence="4">
    <location>
        <begin position="258"/>
        <end position="267"/>
    </location>
</feature>
<comment type="caution">
    <text evidence="7">The sequence shown here is derived from an EMBL/GenBank/DDBJ whole genome shotgun (WGS) entry which is preliminary data.</text>
</comment>
<feature type="region of interest" description="Disordered" evidence="4">
    <location>
        <begin position="444"/>
        <end position="467"/>
    </location>
</feature>
<evidence type="ECO:0000256" key="2">
    <source>
        <dbReference type="ARBA" id="ARBA00023125"/>
    </source>
</evidence>
<dbReference type="PANTHER" id="PTHR15992:SF5">
    <property type="entry name" value="HOLLIDAY JUNCTION RECOGNITION PROTEIN"/>
    <property type="match status" value="1"/>
</dbReference>
<dbReference type="Gene3D" id="6.10.250.2320">
    <property type="match status" value="1"/>
</dbReference>
<feature type="domain" description="Holliday junction regulator protein family C-terminal" evidence="6">
    <location>
        <begin position="336"/>
        <end position="397"/>
    </location>
</feature>
<proteinExistence type="predicted"/>
<sequence>MQRLIAKYNQPFEDDPLVQMATLTYETPQGLRGPSVKMIDRLNGQAPEGDSESRGADTSLEAEDRPSCNLTPIVPGNALRTDLRRKYLAQVDILLQDAEYFKSAKKEGGKDTALISVPSVTSPVIPAPGCLDGISAKSIGGPEVSASSSRDQGPSCPDPAYMTTVTRNDSFSLLGTSTNSISNQTFEIDDVCNATISDLYDGMMHSMSRLLCSKPSCIISTKTYINQNWKLKRRLARKYGVHRNTTYCHKSKTSQRSSRKEPVREPRKEARILRDYKNLLHVAPCKTGLELKSISLEGRQLQVHKFSPARKELQMMPQKYLDLNLDRENRVKALQWLISPVKMFPRPKMPPGQVEKYYREIKNKFDKLHEEYCLSSGKRPCLTGPTEPWAANLYRSGSESPGSHQGVKTHRLSLPFSREKTERPGKVFEDLRVTSVKTESCLLRSVPSPEDSLSQSPDHSQQRSGLLQEHYSESIRKAVGPSTAISAPGTGSAGCGKSNYYELKREFNRLYQKYCLASPQCMKVTLRDRVSPVKAATAVPSRTEHPKRLNPDFPLQSSQKWSTSPGWHTIPQDSAALEAHRSATKRRRLSYPVECVHQTKSQDSSGAAGWP</sequence>
<organism evidence="7 8">
    <name type="scientific">Apodemus speciosus</name>
    <name type="common">Large Japanese field mouse</name>
    <dbReference type="NCBI Taxonomy" id="105296"/>
    <lineage>
        <taxon>Eukaryota</taxon>
        <taxon>Metazoa</taxon>
        <taxon>Chordata</taxon>
        <taxon>Craniata</taxon>
        <taxon>Vertebrata</taxon>
        <taxon>Euteleostomi</taxon>
        <taxon>Mammalia</taxon>
        <taxon>Eutheria</taxon>
        <taxon>Euarchontoglires</taxon>
        <taxon>Glires</taxon>
        <taxon>Rodentia</taxon>
        <taxon>Myomorpha</taxon>
        <taxon>Muroidea</taxon>
        <taxon>Muridae</taxon>
        <taxon>Murinae</taxon>
        <taxon>Apodemus</taxon>
    </lineage>
</organism>
<keyword evidence="2" id="KW-0238">DNA-binding</keyword>
<dbReference type="PANTHER" id="PTHR15992">
    <property type="entry name" value="HOLLIDAY JUNCTION RECOGNITION PROTEIN"/>
    <property type="match status" value="1"/>
</dbReference>
<dbReference type="Pfam" id="PF12347">
    <property type="entry name" value="HJURP_C"/>
    <property type="match status" value="2"/>
</dbReference>
<evidence type="ECO:0000313" key="8">
    <source>
        <dbReference type="Proteomes" id="UP001623349"/>
    </source>
</evidence>
<keyword evidence="8" id="KW-1185">Reference proteome</keyword>
<reference evidence="7 8" key="1">
    <citation type="submission" date="2024-08" db="EMBL/GenBank/DDBJ databases">
        <title>The draft genome of Apodemus speciosus.</title>
        <authorList>
            <person name="Nabeshima K."/>
            <person name="Suzuki S."/>
            <person name="Onuma M."/>
        </authorList>
    </citation>
    <scope>NUCLEOTIDE SEQUENCE [LARGE SCALE GENOMIC DNA]</scope>
    <source>
        <strain evidence="7">IB14-021</strain>
    </source>
</reference>
<feature type="domain" description="Holliday junction regulator protein family C-terminal" evidence="6">
    <location>
        <begin position="477"/>
        <end position="535"/>
    </location>
</feature>